<name>E6PQB9_9ZZZZ</name>
<sequence length="90" mass="10334">MPLAAHFGHESPAVSCVPARGWPRPASWSGARHFIEDLLARADNPKALKAWMRRQELWAEQEVELDAEAALDAFERMVMAELRPRKRRSR</sequence>
<evidence type="ECO:0000313" key="1">
    <source>
        <dbReference type="EMBL" id="CBH97123.1"/>
    </source>
</evidence>
<protein>
    <submittedName>
        <fullName evidence="1">Uncharacterized protein</fullName>
    </submittedName>
</protein>
<accession>E6PQB9</accession>
<gene>
    <name evidence="1" type="ORF">CARN2_2595</name>
</gene>
<dbReference type="AlphaFoldDB" id="E6PQB9"/>
<reference evidence="1" key="1">
    <citation type="submission" date="2009-10" db="EMBL/GenBank/DDBJ databases">
        <title>Diversity of trophic interactions inside an arsenic-rich microbial ecosystem.</title>
        <authorList>
            <person name="Bertin P.N."/>
            <person name="Heinrich-Salmeron A."/>
            <person name="Pelletier E."/>
            <person name="Goulhen-Chollet F."/>
            <person name="Arsene-Ploetze F."/>
            <person name="Gallien S."/>
            <person name="Calteau A."/>
            <person name="Vallenet D."/>
            <person name="Casiot C."/>
            <person name="Chane-Woon-Ming B."/>
            <person name="Giloteaux L."/>
            <person name="Barakat M."/>
            <person name="Bonnefoy V."/>
            <person name="Bruneel O."/>
            <person name="Chandler M."/>
            <person name="Cleiss J."/>
            <person name="Duran R."/>
            <person name="Elbaz-Poulichet F."/>
            <person name="Fonknechten N."/>
            <person name="Lauga B."/>
            <person name="Mornico D."/>
            <person name="Ortet P."/>
            <person name="Schaeffer C."/>
            <person name="Siguier P."/>
            <person name="Alexander Thil Smith A."/>
            <person name="Van Dorsselaer A."/>
            <person name="Weissenbach J."/>
            <person name="Medigue C."/>
            <person name="Le Paslier D."/>
        </authorList>
    </citation>
    <scope>NUCLEOTIDE SEQUENCE</scope>
</reference>
<organism evidence="1">
    <name type="scientific">mine drainage metagenome</name>
    <dbReference type="NCBI Taxonomy" id="410659"/>
    <lineage>
        <taxon>unclassified sequences</taxon>
        <taxon>metagenomes</taxon>
        <taxon>ecological metagenomes</taxon>
    </lineage>
</organism>
<proteinExistence type="predicted"/>
<comment type="caution">
    <text evidence="1">The sequence shown here is derived from an EMBL/GenBank/DDBJ whole genome shotgun (WGS) entry which is preliminary data.</text>
</comment>
<dbReference type="EMBL" id="CABM01000042">
    <property type="protein sequence ID" value="CBH97123.1"/>
    <property type="molecule type" value="Genomic_DNA"/>
</dbReference>